<reference evidence="2 3" key="1">
    <citation type="submission" date="2023-10" db="EMBL/GenBank/DDBJ databases">
        <title>Genomes of two closely related lineages of the louse Polyplax serrata with different host specificities.</title>
        <authorList>
            <person name="Martinu J."/>
            <person name="Tarabai H."/>
            <person name="Stefka J."/>
            <person name="Hypsa V."/>
        </authorList>
    </citation>
    <scope>NUCLEOTIDE SEQUENCE [LARGE SCALE GENOMIC DNA]</scope>
    <source>
        <strain evidence="2">HR10_N</strain>
    </source>
</reference>
<proteinExistence type="predicted"/>
<feature type="region of interest" description="Disordered" evidence="1">
    <location>
        <begin position="49"/>
        <end position="75"/>
    </location>
</feature>
<feature type="region of interest" description="Disordered" evidence="1">
    <location>
        <begin position="1"/>
        <end position="37"/>
    </location>
</feature>
<dbReference type="Proteomes" id="UP001372834">
    <property type="component" value="Unassembled WGS sequence"/>
</dbReference>
<accession>A0AAN8S650</accession>
<comment type="caution">
    <text evidence="2">The sequence shown here is derived from an EMBL/GenBank/DDBJ whole genome shotgun (WGS) entry which is preliminary data.</text>
</comment>
<name>A0AAN8S650_POLSC</name>
<gene>
    <name evidence="2" type="ORF">RUM43_003905</name>
</gene>
<evidence type="ECO:0000256" key="1">
    <source>
        <dbReference type="SAM" id="MobiDB-lite"/>
    </source>
</evidence>
<evidence type="ECO:0000313" key="3">
    <source>
        <dbReference type="Proteomes" id="UP001372834"/>
    </source>
</evidence>
<sequence>MPLQGSLGKIIQSPDLPTWSPKIQHKIMGPKGPLFGKSEVAGVEKKLALDELGTESDEYKEENGLDDDGNNETRK</sequence>
<dbReference type="EMBL" id="JAWJWE010000002">
    <property type="protein sequence ID" value="KAK6642403.1"/>
    <property type="molecule type" value="Genomic_DNA"/>
</dbReference>
<organism evidence="2 3">
    <name type="scientific">Polyplax serrata</name>
    <name type="common">Common mouse louse</name>
    <dbReference type="NCBI Taxonomy" id="468196"/>
    <lineage>
        <taxon>Eukaryota</taxon>
        <taxon>Metazoa</taxon>
        <taxon>Ecdysozoa</taxon>
        <taxon>Arthropoda</taxon>
        <taxon>Hexapoda</taxon>
        <taxon>Insecta</taxon>
        <taxon>Pterygota</taxon>
        <taxon>Neoptera</taxon>
        <taxon>Paraneoptera</taxon>
        <taxon>Psocodea</taxon>
        <taxon>Troctomorpha</taxon>
        <taxon>Phthiraptera</taxon>
        <taxon>Anoplura</taxon>
        <taxon>Polyplacidae</taxon>
        <taxon>Polyplax</taxon>
    </lineage>
</organism>
<protein>
    <submittedName>
        <fullName evidence="2">Uncharacterized protein</fullName>
    </submittedName>
</protein>
<feature type="compositionally biased region" description="Acidic residues" evidence="1">
    <location>
        <begin position="52"/>
        <end position="75"/>
    </location>
</feature>
<dbReference type="AlphaFoldDB" id="A0AAN8S650"/>
<evidence type="ECO:0000313" key="2">
    <source>
        <dbReference type="EMBL" id="KAK6642403.1"/>
    </source>
</evidence>